<evidence type="ECO:0000313" key="2">
    <source>
        <dbReference type="EMBL" id="RIH66566.1"/>
    </source>
</evidence>
<reference evidence="2" key="2">
    <citation type="submission" date="2018-08" db="EMBL/GenBank/DDBJ databases">
        <authorList>
            <person name="Ferrada E.E."/>
            <person name="Latorre B.A."/>
        </authorList>
    </citation>
    <scope>NUCLEOTIDE SEQUENCE</scope>
    <source>
        <strain evidence="2">SY21</strain>
    </source>
</reference>
<name>A0A399D506_9BACT</name>
<dbReference type="AlphaFoldDB" id="A0A399D506"/>
<gene>
    <name evidence="2" type="ORF">D1164_02885</name>
    <name evidence="1" type="ORF">D1164_15840</name>
</gene>
<keyword evidence="3" id="KW-1185">Reference proteome</keyword>
<proteinExistence type="predicted"/>
<accession>A0A399D506</accession>
<reference evidence="2 3" key="1">
    <citation type="journal article" date="2015" name="Int. J. Syst. Evol. Microbiol.">
        <title>Mariniphaga sediminis sp. nov., isolated from coastal sediment.</title>
        <authorList>
            <person name="Wang F.Q."/>
            <person name="Shen Q.Y."/>
            <person name="Chen G.J."/>
            <person name="Du Z.J."/>
        </authorList>
    </citation>
    <scope>NUCLEOTIDE SEQUENCE [LARGE SCALE GENOMIC DNA]</scope>
    <source>
        <strain evidence="2 3">SY21</strain>
    </source>
</reference>
<comment type="caution">
    <text evidence="2">The sequence shown here is derived from an EMBL/GenBank/DDBJ whole genome shotgun (WGS) entry which is preliminary data.</text>
</comment>
<organism evidence="2 3">
    <name type="scientific">Mariniphaga sediminis</name>
    <dbReference type="NCBI Taxonomy" id="1628158"/>
    <lineage>
        <taxon>Bacteria</taxon>
        <taxon>Pseudomonadati</taxon>
        <taxon>Bacteroidota</taxon>
        <taxon>Bacteroidia</taxon>
        <taxon>Marinilabiliales</taxon>
        <taxon>Prolixibacteraceae</taxon>
        <taxon>Mariniphaga</taxon>
    </lineage>
</organism>
<evidence type="ECO:0000313" key="1">
    <source>
        <dbReference type="EMBL" id="RIH64287.1"/>
    </source>
</evidence>
<dbReference type="RefSeq" id="WP_119348440.1">
    <property type="nucleotide sequence ID" value="NZ_QWET01000002.1"/>
</dbReference>
<protein>
    <submittedName>
        <fullName evidence="2">Uncharacterized protein</fullName>
    </submittedName>
</protein>
<evidence type="ECO:0000313" key="3">
    <source>
        <dbReference type="Proteomes" id="UP000266441"/>
    </source>
</evidence>
<dbReference type="EMBL" id="QWET01000012">
    <property type="protein sequence ID" value="RIH64287.1"/>
    <property type="molecule type" value="Genomic_DNA"/>
</dbReference>
<dbReference type="EMBL" id="QWET01000002">
    <property type="protein sequence ID" value="RIH66566.1"/>
    <property type="molecule type" value="Genomic_DNA"/>
</dbReference>
<dbReference type="OrthoDB" id="2110692at2"/>
<sequence length="81" mass="9276">MHTVLSNRETGKIALLTRRLKAKELSMLTTHFEGNGFEVKTITRDLSHSYDWFCRTAFPNAGHIAGKFQNLRIIFLIRLAA</sequence>
<dbReference type="Proteomes" id="UP000266441">
    <property type="component" value="Unassembled WGS sequence"/>
</dbReference>